<dbReference type="Gene3D" id="3.30.70.20">
    <property type="match status" value="1"/>
</dbReference>
<dbReference type="InterPro" id="IPR047964">
    <property type="entry name" value="EFR1-like"/>
</dbReference>
<dbReference type="SUPFAM" id="SSF54862">
    <property type="entry name" value="4Fe-4S ferredoxins"/>
    <property type="match status" value="1"/>
</dbReference>
<name>A0ABY5VMC1_9FIRM</name>
<feature type="domain" description="4Fe-4S ferredoxin-type" evidence="4">
    <location>
        <begin position="233"/>
        <end position="253"/>
    </location>
</feature>
<dbReference type="PANTHER" id="PTHR43122">
    <property type="entry name" value="FERREDOXIN SUBUNIT OF PYRUVATE:FLAVODOXIN OXIDOREDUCTASE-RELATED"/>
    <property type="match status" value="1"/>
</dbReference>
<evidence type="ECO:0000256" key="2">
    <source>
        <dbReference type="ARBA" id="ARBA00023004"/>
    </source>
</evidence>
<evidence type="ECO:0000313" key="5">
    <source>
        <dbReference type="EMBL" id="UWP61407.1"/>
    </source>
</evidence>
<proteinExistence type="predicted"/>
<protein>
    <submittedName>
        <fullName evidence="5">EFR1 family ferrodoxin</fullName>
    </submittedName>
</protein>
<dbReference type="PROSITE" id="PS00198">
    <property type="entry name" value="4FE4S_FER_1"/>
    <property type="match status" value="2"/>
</dbReference>
<dbReference type="EMBL" id="CP102290">
    <property type="protein sequence ID" value="UWP61407.1"/>
    <property type="molecule type" value="Genomic_DNA"/>
</dbReference>
<dbReference type="PROSITE" id="PS51379">
    <property type="entry name" value="4FE4S_FER_2"/>
    <property type="match status" value="2"/>
</dbReference>
<dbReference type="NCBIfam" id="NF038196">
    <property type="entry name" value="ferrodoxin_EFR1"/>
    <property type="match status" value="1"/>
</dbReference>
<keyword evidence="3" id="KW-0411">Iron-sulfur</keyword>
<evidence type="ECO:0000259" key="4">
    <source>
        <dbReference type="PROSITE" id="PS51379"/>
    </source>
</evidence>
<dbReference type="Gene3D" id="3.40.50.360">
    <property type="match status" value="1"/>
</dbReference>
<evidence type="ECO:0000256" key="1">
    <source>
        <dbReference type="ARBA" id="ARBA00022723"/>
    </source>
</evidence>
<gene>
    <name evidence="5" type="ORF">NQ502_11205</name>
</gene>
<dbReference type="InterPro" id="IPR029039">
    <property type="entry name" value="Flavoprotein-like_sf"/>
</dbReference>
<dbReference type="Proteomes" id="UP001060164">
    <property type="component" value="Chromosome"/>
</dbReference>
<dbReference type="InterPro" id="IPR017896">
    <property type="entry name" value="4Fe4S_Fe-S-bd"/>
</dbReference>
<sequence>MSGGLSMTENVWAMYFSATDTTKTTVCRIADKLAEELACGRRTCNFTRPAAREEAYAFTERDLVVFGTPVYAGRVPNVLLPFLKTVRGNGAKAVPVVLYGNRNFDDALAELRDLLTGDGFVCTAAAAFVGEHAFSDVLAKGRPDDEDLAFADQFALRLADKIRRGTAGKRIEVPGESPQSEYFKPKGPDGRPIDIRRVRSLVNENCDNCGICAKVCPMGSISSEDVREYTGICIKCGACIKKCPQKARYYTDRDFLFHKEDLEKRLTGRGECGVWL</sequence>
<dbReference type="InterPro" id="IPR017900">
    <property type="entry name" value="4Fe4S_Fe_S_CS"/>
</dbReference>
<dbReference type="PANTHER" id="PTHR43122:SF1">
    <property type="entry name" value="IRON-SULFUR-BINDING PROTEIN"/>
    <property type="match status" value="1"/>
</dbReference>
<evidence type="ECO:0000256" key="3">
    <source>
        <dbReference type="ARBA" id="ARBA00023014"/>
    </source>
</evidence>
<dbReference type="SUPFAM" id="SSF52218">
    <property type="entry name" value="Flavoproteins"/>
    <property type="match status" value="1"/>
</dbReference>
<dbReference type="Pfam" id="PF13187">
    <property type="entry name" value="Fer4_9"/>
    <property type="match status" value="1"/>
</dbReference>
<evidence type="ECO:0000313" key="6">
    <source>
        <dbReference type="Proteomes" id="UP001060164"/>
    </source>
</evidence>
<keyword evidence="1" id="KW-0479">Metal-binding</keyword>
<feature type="domain" description="4Fe-4S ferredoxin-type" evidence="4">
    <location>
        <begin position="198"/>
        <end position="226"/>
    </location>
</feature>
<keyword evidence="2" id="KW-0408">Iron</keyword>
<organism evidence="5 6">
    <name type="scientific">Ruminococcus gauvreauii</name>
    <dbReference type="NCBI Taxonomy" id="438033"/>
    <lineage>
        <taxon>Bacteria</taxon>
        <taxon>Bacillati</taxon>
        <taxon>Bacillota</taxon>
        <taxon>Clostridia</taxon>
        <taxon>Eubacteriales</taxon>
        <taxon>Oscillospiraceae</taxon>
        <taxon>Ruminococcus</taxon>
    </lineage>
</organism>
<accession>A0ABY5VMC1</accession>
<keyword evidence="6" id="KW-1185">Reference proteome</keyword>
<reference evidence="5" key="1">
    <citation type="journal article" date="2022" name="Cell">
        <title>Design, construction, and in vivo augmentation of a complex gut microbiome.</title>
        <authorList>
            <person name="Cheng A.G."/>
            <person name="Ho P.Y."/>
            <person name="Aranda-Diaz A."/>
            <person name="Jain S."/>
            <person name="Yu F.B."/>
            <person name="Meng X."/>
            <person name="Wang M."/>
            <person name="Iakiviak M."/>
            <person name="Nagashima K."/>
            <person name="Zhao A."/>
            <person name="Murugkar P."/>
            <person name="Patil A."/>
            <person name="Atabakhsh K."/>
            <person name="Weakley A."/>
            <person name="Yan J."/>
            <person name="Brumbaugh A.R."/>
            <person name="Higginbottom S."/>
            <person name="Dimas A."/>
            <person name="Shiver A.L."/>
            <person name="Deutschbauer A."/>
            <person name="Neff N."/>
            <person name="Sonnenburg J.L."/>
            <person name="Huang K.C."/>
            <person name="Fischbach M.A."/>
        </authorList>
    </citation>
    <scope>NUCLEOTIDE SEQUENCE</scope>
    <source>
        <strain evidence="5">DSM 19829</strain>
    </source>
</reference>